<proteinExistence type="predicted"/>
<gene>
    <name evidence="2" type="ORF">Alo02nite_85160</name>
</gene>
<accession>A0ABQ4AX81</accession>
<sequence length="175" mass="18990">MHTPPLPGSRVSTSSGTLRGWPQSARADEWLKITGAVLTFRASCIVVSATCDRSTSMPIRFISAITSRPKSLRPPSRGTSVALSAQATFWLWVRVRYRTPSSASMRRTASESQMLWPPSAPISPAMRPARKASSTWSAVRAGASRPECSRVISWTRSICWRVRTTAAAGGRSPGT</sequence>
<reference evidence="2 3" key="1">
    <citation type="submission" date="2021-01" db="EMBL/GenBank/DDBJ databases">
        <title>Whole genome shotgun sequence of Actinoplanes lobatus NBRC 12513.</title>
        <authorList>
            <person name="Komaki H."/>
            <person name="Tamura T."/>
        </authorList>
    </citation>
    <scope>NUCLEOTIDE SEQUENCE [LARGE SCALE GENOMIC DNA]</scope>
    <source>
        <strain evidence="2 3">NBRC 12513</strain>
    </source>
</reference>
<organism evidence="2 3">
    <name type="scientific">Actinoplanes lobatus</name>
    <dbReference type="NCBI Taxonomy" id="113568"/>
    <lineage>
        <taxon>Bacteria</taxon>
        <taxon>Bacillati</taxon>
        <taxon>Actinomycetota</taxon>
        <taxon>Actinomycetes</taxon>
        <taxon>Micromonosporales</taxon>
        <taxon>Micromonosporaceae</taxon>
        <taxon>Actinoplanes</taxon>
    </lineage>
</organism>
<protein>
    <submittedName>
        <fullName evidence="2">Uncharacterized protein</fullName>
    </submittedName>
</protein>
<dbReference type="EMBL" id="BOMP01000168">
    <property type="protein sequence ID" value="GIE45618.1"/>
    <property type="molecule type" value="Genomic_DNA"/>
</dbReference>
<evidence type="ECO:0000313" key="2">
    <source>
        <dbReference type="EMBL" id="GIE45618.1"/>
    </source>
</evidence>
<dbReference type="Proteomes" id="UP000631312">
    <property type="component" value="Unassembled WGS sequence"/>
</dbReference>
<evidence type="ECO:0000256" key="1">
    <source>
        <dbReference type="SAM" id="MobiDB-lite"/>
    </source>
</evidence>
<name>A0ABQ4AX81_9ACTN</name>
<feature type="region of interest" description="Disordered" evidence="1">
    <location>
        <begin position="1"/>
        <end position="20"/>
    </location>
</feature>
<comment type="caution">
    <text evidence="2">The sequence shown here is derived from an EMBL/GenBank/DDBJ whole genome shotgun (WGS) entry which is preliminary data.</text>
</comment>
<evidence type="ECO:0000313" key="3">
    <source>
        <dbReference type="Proteomes" id="UP000631312"/>
    </source>
</evidence>
<keyword evidence="3" id="KW-1185">Reference proteome</keyword>